<comment type="cofactor">
    <cofactor evidence="1">
        <name>Mg(2+)</name>
        <dbReference type="ChEBI" id="CHEBI:18420"/>
    </cofactor>
</comment>
<name>A0A5R9C6Q1_9LACT</name>
<evidence type="ECO:0000256" key="3">
    <source>
        <dbReference type="ARBA" id="ARBA00022490"/>
    </source>
</evidence>
<dbReference type="InterPro" id="IPR011335">
    <property type="entry name" value="Restrct_endonuc-II-like"/>
</dbReference>
<evidence type="ECO:0000256" key="11">
    <source>
        <dbReference type="ARBA" id="ARBA00023204"/>
    </source>
</evidence>
<dbReference type="AlphaFoldDB" id="A0A5R9C6Q1"/>
<dbReference type="GO" id="GO:0004519">
    <property type="term" value="F:endonuclease activity"/>
    <property type="evidence" value="ECO:0007669"/>
    <property type="project" value="UniProtKB-KW"/>
</dbReference>
<keyword evidence="5" id="KW-0479">Metal-binding</keyword>
<keyword evidence="10" id="KW-0233">DNA recombination</keyword>
<dbReference type="Gene3D" id="3.40.1350.10">
    <property type="match status" value="1"/>
</dbReference>
<evidence type="ECO:0000256" key="12">
    <source>
        <dbReference type="ARBA" id="ARBA00023447"/>
    </source>
</evidence>
<evidence type="ECO:0000256" key="6">
    <source>
        <dbReference type="ARBA" id="ARBA00022759"/>
    </source>
</evidence>
<dbReference type="GO" id="GO:0016787">
    <property type="term" value="F:hydrolase activity"/>
    <property type="evidence" value="ECO:0007669"/>
    <property type="project" value="UniProtKB-KW"/>
</dbReference>
<dbReference type="GO" id="GO:0006310">
    <property type="term" value="P:DNA recombination"/>
    <property type="evidence" value="ECO:0007669"/>
    <property type="project" value="UniProtKB-KW"/>
</dbReference>
<comment type="similarity">
    <text evidence="12">Belongs to the RecU family.</text>
</comment>
<keyword evidence="3" id="KW-0963">Cytoplasm</keyword>
<keyword evidence="7" id="KW-0227">DNA damage</keyword>
<keyword evidence="4" id="KW-0540">Nuclease</keyword>
<comment type="caution">
    <text evidence="14">The sequence shown here is derived from an EMBL/GenBank/DDBJ whole genome shotgun (WGS) entry which is preliminary data.</text>
</comment>
<dbReference type="Pfam" id="PF03838">
    <property type="entry name" value="RecU"/>
    <property type="match status" value="1"/>
</dbReference>
<accession>A0A5R9C6Q1</accession>
<organism evidence="14 15">
    <name type="scientific">Marinilactibacillus psychrotolerans</name>
    <dbReference type="NCBI Taxonomy" id="191770"/>
    <lineage>
        <taxon>Bacteria</taxon>
        <taxon>Bacillati</taxon>
        <taxon>Bacillota</taxon>
        <taxon>Bacilli</taxon>
        <taxon>Lactobacillales</taxon>
        <taxon>Carnobacteriaceae</taxon>
        <taxon>Marinilactibacillus</taxon>
    </lineage>
</organism>
<keyword evidence="11" id="KW-0234">DNA repair</keyword>
<evidence type="ECO:0000256" key="7">
    <source>
        <dbReference type="ARBA" id="ARBA00022763"/>
    </source>
</evidence>
<evidence type="ECO:0000313" key="14">
    <source>
        <dbReference type="EMBL" id="TLQ08819.1"/>
    </source>
</evidence>
<evidence type="ECO:0000313" key="15">
    <source>
        <dbReference type="Proteomes" id="UP000307201"/>
    </source>
</evidence>
<proteinExistence type="inferred from homology"/>
<evidence type="ECO:0000256" key="2">
    <source>
        <dbReference type="ARBA" id="ARBA00004496"/>
    </source>
</evidence>
<dbReference type="Proteomes" id="UP000307201">
    <property type="component" value="Unassembled WGS sequence"/>
</dbReference>
<evidence type="ECO:0000256" key="8">
    <source>
        <dbReference type="ARBA" id="ARBA00022801"/>
    </source>
</evidence>
<evidence type="ECO:0000256" key="10">
    <source>
        <dbReference type="ARBA" id="ARBA00023172"/>
    </source>
</evidence>
<reference evidence="14 15" key="1">
    <citation type="submission" date="2019-05" db="EMBL/GenBank/DDBJ databases">
        <title>The metagenome of a microbial culture collection derived from dairy environment covers the genomic content of the human microbiome.</title>
        <authorList>
            <person name="Roder T."/>
            <person name="Wuthrich D."/>
            <person name="Sattari Z."/>
            <person name="Von Ah U."/>
            <person name="Bar C."/>
            <person name="Ronchi F."/>
            <person name="Macpherson A.J."/>
            <person name="Ganal-Vonarburg S.C."/>
            <person name="Bruggmann R."/>
            <person name="Vergeres G."/>
        </authorList>
    </citation>
    <scope>NUCLEOTIDE SEQUENCE [LARGE SCALE GENOMIC DNA]</scope>
    <source>
        <strain evidence="14 15">FAM 24235</strain>
    </source>
</reference>
<dbReference type="RefSeq" id="WP_138470984.1">
    <property type="nucleotide sequence ID" value="NZ_VBTE01000005.1"/>
</dbReference>
<dbReference type="InterPro" id="IPR004612">
    <property type="entry name" value="Resolv_RecU"/>
</dbReference>
<keyword evidence="9" id="KW-0460">Magnesium</keyword>
<dbReference type="SUPFAM" id="SSF52980">
    <property type="entry name" value="Restriction endonuclease-like"/>
    <property type="match status" value="1"/>
</dbReference>
<evidence type="ECO:0000256" key="1">
    <source>
        <dbReference type="ARBA" id="ARBA00001946"/>
    </source>
</evidence>
<dbReference type="InterPro" id="IPR011856">
    <property type="entry name" value="tRNA_endonuc-like_dom_sf"/>
</dbReference>
<evidence type="ECO:0000256" key="13">
    <source>
        <dbReference type="ARBA" id="ARBA00029523"/>
    </source>
</evidence>
<dbReference type="GO" id="GO:0046872">
    <property type="term" value="F:metal ion binding"/>
    <property type="evidence" value="ECO:0007669"/>
    <property type="project" value="UniProtKB-KW"/>
</dbReference>
<evidence type="ECO:0000256" key="9">
    <source>
        <dbReference type="ARBA" id="ARBA00022842"/>
    </source>
</evidence>
<evidence type="ECO:0000256" key="5">
    <source>
        <dbReference type="ARBA" id="ARBA00022723"/>
    </source>
</evidence>
<dbReference type="OrthoDB" id="9798755at2"/>
<comment type="subcellular location">
    <subcellularLocation>
        <location evidence="2">Cytoplasm</location>
    </subcellularLocation>
</comment>
<dbReference type="GO" id="GO:0005737">
    <property type="term" value="C:cytoplasm"/>
    <property type="evidence" value="ECO:0007669"/>
    <property type="project" value="UniProtKB-SubCell"/>
</dbReference>
<sequence>MQRTKSHSALLAKRNGENFERLIEITCAYYSKMDVAYIQKTPEPTKPIKVINRAKRLFQAVYTMKAQPDFTGTLKNGKSVVFEAKHTVGTNIAFDRINKQQQEDLALHNHLGAMTFILISFNMKHFYAVPYSDWMQLKETGSKKSVNQTDLVDYEISTKKGYLNFIREVEL</sequence>
<dbReference type="EMBL" id="VBTE01000005">
    <property type="protein sequence ID" value="TLQ08819.1"/>
    <property type="molecule type" value="Genomic_DNA"/>
</dbReference>
<keyword evidence="8" id="KW-0378">Hydrolase</keyword>
<protein>
    <recommendedName>
        <fullName evidence="13">Holliday junction resolvase RecU</fullName>
    </recommendedName>
</protein>
<gene>
    <name evidence="14" type="ORF">FEZ48_02740</name>
</gene>
<dbReference type="GO" id="GO:0006281">
    <property type="term" value="P:DNA repair"/>
    <property type="evidence" value="ECO:0007669"/>
    <property type="project" value="UniProtKB-KW"/>
</dbReference>
<keyword evidence="6" id="KW-0255">Endonuclease</keyword>
<dbReference type="GO" id="GO:0003676">
    <property type="term" value="F:nucleic acid binding"/>
    <property type="evidence" value="ECO:0007669"/>
    <property type="project" value="InterPro"/>
</dbReference>
<evidence type="ECO:0000256" key="4">
    <source>
        <dbReference type="ARBA" id="ARBA00022722"/>
    </source>
</evidence>